<gene>
    <name evidence="1" type="ORF">PM001_LOCUS15041</name>
</gene>
<comment type="caution">
    <text evidence="1">The sequence shown here is derived from an EMBL/GenBank/DDBJ whole genome shotgun (WGS) entry which is preliminary data.</text>
</comment>
<evidence type="ECO:0000313" key="1">
    <source>
        <dbReference type="EMBL" id="CAK7929891.1"/>
    </source>
</evidence>
<evidence type="ECO:0008006" key="3">
    <source>
        <dbReference type="Google" id="ProtNLM"/>
    </source>
</evidence>
<accession>A0AAV1U775</accession>
<dbReference type="PANTHER" id="PTHR11439:SF440">
    <property type="entry name" value="INTEGRASE CATALYTIC DOMAIN-CONTAINING PROTEIN"/>
    <property type="match status" value="1"/>
</dbReference>
<protein>
    <recommendedName>
        <fullName evidence="3">Polyprotein</fullName>
    </recommendedName>
</protein>
<dbReference type="EMBL" id="CAKLBY020000153">
    <property type="protein sequence ID" value="CAK7929891.1"/>
    <property type="molecule type" value="Genomic_DNA"/>
</dbReference>
<name>A0AAV1U775_9STRA</name>
<organism evidence="1 2">
    <name type="scientific">Peronospora matthiolae</name>
    <dbReference type="NCBI Taxonomy" id="2874970"/>
    <lineage>
        <taxon>Eukaryota</taxon>
        <taxon>Sar</taxon>
        <taxon>Stramenopiles</taxon>
        <taxon>Oomycota</taxon>
        <taxon>Peronosporomycetes</taxon>
        <taxon>Peronosporales</taxon>
        <taxon>Peronosporaceae</taxon>
        <taxon>Peronospora</taxon>
    </lineage>
</organism>
<proteinExistence type="predicted"/>
<dbReference type="PANTHER" id="PTHR11439">
    <property type="entry name" value="GAG-POL-RELATED RETROTRANSPOSON"/>
    <property type="match status" value="1"/>
</dbReference>
<dbReference type="CDD" id="cd09272">
    <property type="entry name" value="RNase_HI_RT_Ty1"/>
    <property type="match status" value="1"/>
</dbReference>
<dbReference type="Proteomes" id="UP001162060">
    <property type="component" value="Unassembled WGS sequence"/>
</dbReference>
<reference evidence="1" key="1">
    <citation type="submission" date="2024-01" db="EMBL/GenBank/DDBJ databases">
        <authorList>
            <person name="Webb A."/>
        </authorList>
    </citation>
    <scope>NUCLEOTIDE SEQUENCE</scope>
    <source>
        <strain evidence="1">Pm1</strain>
    </source>
</reference>
<dbReference type="AlphaFoldDB" id="A0AAV1U775"/>
<sequence length="218" mass="23713">MLERFGLVELAAVRVPIGGDEEGALLPSDGKGSPKRPTVQTFQSLVGSLLWISRCTRLAIAFAVHRVTRRSHAPSEGDWRLAKKIAKYLKGKKKLNIMMKGDKNLMKKDGVVVEAFSDAAYAADKSDRKSVSGGVFMVGGMIVGWMCKKQKYVALSTMEAEYVAASQTSAEMIGIVELLKEIGVQMQSCTTLHVDNQAAIAQIKGEDTSGRAKHIDVR</sequence>
<evidence type="ECO:0000313" key="2">
    <source>
        <dbReference type="Proteomes" id="UP001162060"/>
    </source>
</evidence>